<protein>
    <recommendedName>
        <fullName evidence="3">YtxH domain-containing protein</fullName>
    </recommendedName>
</protein>
<name>A0A345BXD2_9BACI</name>
<dbReference type="OrthoDB" id="2390014at2"/>
<evidence type="ECO:0000313" key="2">
    <source>
        <dbReference type="Proteomes" id="UP000252100"/>
    </source>
</evidence>
<dbReference type="EMBL" id="CP031092">
    <property type="protein sequence ID" value="AXF55613.1"/>
    <property type="molecule type" value="Genomic_DNA"/>
</dbReference>
<dbReference type="KEGG" id="rue:DT065_05975"/>
<dbReference type="RefSeq" id="WP_114371665.1">
    <property type="nucleotide sequence ID" value="NZ_CP031092.1"/>
</dbReference>
<gene>
    <name evidence="1" type="ORF">DT065_05975</name>
</gene>
<sequence>MGKVTKAVGVAGAIAGAAFLSKNENRQKVKRQLAKIMGKENSSYLKNSGKPSDIEDANMVDEGAMTSVQYYNRLQEEKTEAN</sequence>
<proteinExistence type="predicted"/>
<keyword evidence="2" id="KW-1185">Reference proteome</keyword>
<evidence type="ECO:0000313" key="1">
    <source>
        <dbReference type="EMBL" id="AXF55613.1"/>
    </source>
</evidence>
<evidence type="ECO:0008006" key="3">
    <source>
        <dbReference type="Google" id="ProtNLM"/>
    </source>
</evidence>
<dbReference type="AlphaFoldDB" id="A0A345BXD2"/>
<accession>A0A345BXD2</accession>
<reference evidence="1 2" key="1">
    <citation type="journal article" date="2018" name="J. Microbiol.">
        <title>Salicibibacter kimchii gen. nov., sp. nov., a moderately halophilic and alkalitolerant bacterium in the family Bacillaceae, isolated from kimchi.</title>
        <authorList>
            <person name="Jang J.Y."/>
            <person name="Oh Y.J."/>
            <person name="Lim S.K."/>
            <person name="Park H.K."/>
            <person name="Lee C."/>
            <person name="Kim J.Y."/>
            <person name="Lee M.A."/>
            <person name="Choi H.J."/>
        </authorList>
    </citation>
    <scope>NUCLEOTIDE SEQUENCE [LARGE SCALE GENOMIC DNA]</scope>
    <source>
        <strain evidence="1 2">NKC1-1</strain>
    </source>
</reference>
<organism evidence="1 2">
    <name type="scientific">Salicibibacter kimchii</name>
    <dbReference type="NCBI Taxonomy" id="2099786"/>
    <lineage>
        <taxon>Bacteria</taxon>
        <taxon>Bacillati</taxon>
        <taxon>Bacillota</taxon>
        <taxon>Bacilli</taxon>
        <taxon>Bacillales</taxon>
        <taxon>Bacillaceae</taxon>
        <taxon>Salicibibacter</taxon>
    </lineage>
</organism>
<dbReference type="Proteomes" id="UP000252100">
    <property type="component" value="Chromosome"/>
</dbReference>